<comment type="subcellular location">
    <subcellularLocation>
        <location evidence="1">Nucleus</location>
    </subcellularLocation>
</comment>
<evidence type="ECO:0000256" key="3">
    <source>
        <dbReference type="ARBA" id="ARBA00023161"/>
    </source>
</evidence>
<dbReference type="GO" id="GO:0005737">
    <property type="term" value="C:cytoplasm"/>
    <property type="evidence" value="ECO:0007669"/>
    <property type="project" value="TreeGrafter"/>
</dbReference>
<dbReference type="InterPro" id="IPR039722">
    <property type="entry name" value="Upf3"/>
</dbReference>
<dbReference type="WBParaSite" id="SMUV_0000601101-mRNA-1">
    <property type="protein sequence ID" value="SMUV_0000601101-mRNA-1"/>
    <property type="gene ID" value="SMUV_0000601101"/>
</dbReference>
<proteinExistence type="inferred from homology"/>
<feature type="region of interest" description="Disordered" evidence="5">
    <location>
        <begin position="191"/>
        <end position="212"/>
    </location>
</feature>
<evidence type="ECO:0000313" key="7">
    <source>
        <dbReference type="Proteomes" id="UP000046393"/>
    </source>
</evidence>
<feature type="compositionally biased region" description="Basic and acidic residues" evidence="5">
    <location>
        <begin position="249"/>
        <end position="268"/>
    </location>
</feature>
<dbReference type="GO" id="GO:0005730">
    <property type="term" value="C:nucleolus"/>
    <property type="evidence" value="ECO:0007669"/>
    <property type="project" value="TreeGrafter"/>
</dbReference>
<feature type="compositionally biased region" description="Basic and acidic residues" evidence="5">
    <location>
        <begin position="277"/>
        <end position="316"/>
    </location>
</feature>
<feature type="region of interest" description="Disordered" evidence="5">
    <location>
        <begin position="239"/>
        <end position="316"/>
    </location>
</feature>
<keyword evidence="3" id="KW-0866">Nonsense-mediated mRNA decay</keyword>
<accession>A0A0N5AN36</accession>
<protein>
    <submittedName>
        <fullName evidence="8">Smg4_UPF3 domain-containing protein</fullName>
    </submittedName>
</protein>
<dbReference type="InterPro" id="IPR035979">
    <property type="entry name" value="RBD_domain_sf"/>
</dbReference>
<dbReference type="Proteomes" id="UP000046393">
    <property type="component" value="Unplaced"/>
</dbReference>
<dbReference type="InterPro" id="IPR012677">
    <property type="entry name" value="Nucleotide-bd_a/b_plait_sf"/>
</dbReference>
<evidence type="ECO:0000313" key="8">
    <source>
        <dbReference type="WBParaSite" id="SMUV_0000601101-mRNA-1"/>
    </source>
</evidence>
<dbReference type="GO" id="GO:0000184">
    <property type="term" value="P:nuclear-transcribed mRNA catabolic process, nonsense-mediated decay"/>
    <property type="evidence" value="ECO:0007669"/>
    <property type="project" value="UniProtKB-KW"/>
</dbReference>
<reference evidence="8" key="1">
    <citation type="submission" date="2017-02" db="UniProtKB">
        <authorList>
            <consortium name="WormBaseParasite"/>
        </authorList>
    </citation>
    <scope>IDENTIFICATION</scope>
</reference>
<comment type="similarity">
    <text evidence="2">Belongs to the RENT3 family.</text>
</comment>
<dbReference type="AlphaFoldDB" id="A0A0N5AN36"/>
<dbReference type="InterPro" id="IPR005120">
    <property type="entry name" value="UPF3_dom"/>
</dbReference>
<dbReference type="GO" id="GO:0045727">
    <property type="term" value="P:positive regulation of translation"/>
    <property type="evidence" value="ECO:0007669"/>
    <property type="project" value="TreeGrafter"/>
</dbReference>
<evidence type="ECO:0000259" key="6">
    <source>
        <dbReference type="Pfam" id="PF03467"/>
    </source>
</evidence>
<keyword evidence="4" id="KW-0539">Nucleus</keyword>
<evidence type="ECO:0000256" key="1">
    <source>
        <dbReference type="ARBA" id="ARBA00004123"/>
    </source>
</evidence>
<dbReference type="GO" id="GO:0003729">
    <property type="term" value="F:mRNA binding"/>
    <property type="evidence" value="ECO:0007669"/>
    <property type="project" value="TreeGrafter"/>
</dbReference>
<evidence type="ECO:0000256" key="4">
    <source>
        <dbReference type="ARBA" id="ARBA00023242"/>
    </source>
</evidence>
<dbReference type="STRING" id="451379.A0A0N5AN36"/>
<organism evidence="7 8">
    <name type="scientific">Syphacia muris</name>
    <dbReference type="NCBI Taxonomy" id="451379"/>
    <lineage>
        <taxon>Eukaryota</taxon>
        <taxon>Metazoa</taxon>
        <taxon>Ecdysozoa</taxon>
        <taxon>Nematoda</taxon>
        <taxon>Chromadorea</taxon>
        <taxon>Rhabditida</taxon>
        <taxon>Spirurina</taxon>
        <taxon>Oxyuridomorpha</taxon>
        <taxon>Oxyuroidea</taxon>
        <taxon>Oxyuridae</taxon>
        <taxon>Syphacia</taxon>
    </lineage>
</organism>
<sequence length="415" mass="48717">MKSDAVSKTSGKEKVRRKAPIKAIVSTNDILQIVLRRLPGGFTWEQLETQLKPLPETEFIQFVPANSEEEEYKFARVYFVFKNDEDIVVFRDRFNGYVFVDSQGVESVGLVELAPNPKVARHKYSESKKRDRRCGTIESDCEFKQFLDVRENPIKLEVPSMEARLKEIEEKEKMMQESAVQETPLTQFMIKRNDDRYRRMQDKRRTKDEEKRARLQHLFEKYQRERIERKEKKITEFRNSKTYSNSFRDGSRKDSEKEKDEGENENSKQQRSNGQDRGTKNAEKRYRSESSLEKERETLQRVQGMKERSGGERINNIEKCKAKAVVSEATIKSNKDELLTKETSGNSERPVQRKTVNMRANREVAENNAENDISKKPRRNKDRPERAIYQPSAARRRMAALAKSSDSEKKIVEEH</sequence>
<feature type="region of interest" description="Disordered" evidence="5">
    <location>
        <begin position="334"/>
        <end position="415"/>
    </location>
</feature>
<evidence type="ECO:0000256" key="5">
    <source>
        <dbReference type="SAM" id="MobiDB-lite"/>
    </source>
</evidence>
<keyword evidence="7" id="KW-1185">Reference proteome</keyword>
<dbReference type="SUPFAM" id="SSF54928">
    <property type="entry name" value="RNA-binding domain, RBD"/>
    <property type="match status" value="1"/>
</dbReference>
<dbReference type="Pfam" id="PF03467">
    <property type="entry name" value="Smg4_UPF3"/>
    <property type="match status" value="1"/>
</dbReference>
<feature type="compositionally biased region" description="Basic and acidic residues" evidence="5">
    <location>
        <begin position="405"/>
        <end position="415"/>
    </location>
</feature>
<evidence type="ECO:0000256" key="2">
    <source>
        <dbReference type="ARBA" id="ARBA00005991"/>
    </source>
</evidence>
<dbReference type="Gene3D" id="3.30.70.330">
    <property type="match status" value="1"/>
</dbReference>
<dbReference type="PANTHER" id="PTHR13112:SF0">
    <property type="entry name" value="FI21285P1"/>
    <property type="match status" value="1"/>
</dbReference>
<name>A0A0N5AN36_9BILA</name>
<feature type="domain" description="UPF3" evidence="6">
    <location>
        <begin position="31"/>
        <end position="192"/>
    </location>
</feature>
<dbReference type="PANTHER" id="PTHR13112">
    <property type="entry name" value="UPF3 REGULATOR OF NONSENSE TRANSCRIPTS-LIKE PROTEIN"/>
    <property type="match status" value="1"/>
</dbReference>